<protein>
    <submittedName>
        <fullName evidence="2">Uncharacterized protein</fullName>
    </submittedName>
</protein>
<evidence type="ECO:0000313" key="3">
    <source>
        <dbReference type="Proteomes" id="UP001218188"/>
    </source>
</evidence>
<proteinExistence type="predicted"/>
<keyword evidence="1" id="KW-0472">Membrane</keyword>
<sequence>MADFKQRILGLYVWTFCTYTQRKRKPDTLLFVGLALTVVCVLSTGAMSCRFWSAHRAQMAVRVPFRHPPPALPAR</sequence>
<comment type="caution">
    <text evidence="2">The sequence shown here is derived from an EMBL/GenBank/DDBJ whole genome shotgun (WGS) entry which is preliminary data.</text>
</comment>
<keyword evidence="1" id="KW-0812">Transmembrane</keyword>
<evidence type="ECO:0000256" key="1">
    <source>
        <dbReference type="SAM" id="Phobius"/>
    </source>
</evidence>
<gene>
    <name evidence="2" type="ORF">C8F04DRAFT_1266415</name>
</gene>
<accession>A0AAD6WX87</accession>
<dbReference type="EMBL" id="JARJCM010000117">
    <property type="protein sequence ID" value="KAJ7028025.1"/>
    <property type="molecule type" value="Genomic_DNA"/>
</dbReference>
<reference evidence="2" key="1">
    <citation type="submission" date="2023-03" db="EMBL/GenBank/DDBJ databases">
        <title>Massive genome expansion in bonnet fungi (Mycena s.s.) driven by repeated elements and novel gene families across ecological guilds.</title>
        <authorList>
            <consortium name="Lawrence Berkeley National Laboratory"/>
            <person name="Harder C.B."/>
            <person name="Miyauchi S."/>
            <person name="Viragh M."/>
            <person name="Kuo A."/>
            <person name="Thoen E."/>
            <person name="Andreopoulos B."/>
            <person name="Lu D."/>
            <person name="Skrede I."/>
            <person name="Drula E."/>
            <person name="Henrissat B."/>
            <person name="Morin E."/>
            <person name="Kohler A."/>
            <person name="Barry K."/>
            <person name="LaButti K."/>
            <person name="Morin E."/>
            <person name="Salamov A."/>
            <person name="Lipzen A."/>
            <person name="Mereny Z."/>
            <person name="Hegedus B."/>
            <person name="Baldrian P."/>
            <person name="Stursova M."/>
            <person name="Weitz H."/>
            <person name="Taylor A."/>
            <person name="Grigoriev I.V."/>
            <person name="Nagy L.G."/>
            <person name="Martin F."/>
            <person name="Kauserud H."/>
        </authorList>
    </citation>
    <scope>NUCLEOTIDE SEQUENCE</scope>
    <source>
        <strain evidence="2">CBHHK200</strain>
    </source>
</reference>
<dbReference type="AlphaFoldDB" id="A0AAD6WX87"/>
<feature type="transmembrane region" description="Helical" evidence="1">
    <location>
        <begin position="29"/>
        <end position="52"/>
    </location>
</feature>
<dbReference type="Proteomes" id="UP001218188">
    <property type="component" value="Unassembled WGS sequence"/>
</dbReference>
<keyword evidence="1" id="KW-1133">Transmembrane helix</keyword>
<keyword evidence="3" id="KW-1185">Reference proteome</keyword>
<name>A0AAD6WX87_9AGAR</name>
<evidence type="ECO:0000313" key="2">
    <source>
        <dbReference type="EMBL" id="KAJ7028025.1"/>
    </source>
</evidence>
<organism evidence="2 3">
    <name type="scientific">Mycena alexandri</name>
    <dbReference type="NCBI Taxonomy" id="1745969"/>
    <lineage>
        <taxon>Eukaryota</taxon>
        <taxon>Fungi</taxon>
        <taxon>Dikarya</taxon>
        <taxon>Basidiomycota</taxon>
        <taxon>Agaricomycotina</taxon>
        <taxon>Agaricomycetes</taxon>
        <taxon>Agaricomycetidae</taxon>
        <taxon>Agaricales</taxon>
        <taxon>Marasmiineae</taxon>
        <taxon>Mycenaceae</taxon>
        <taxon>Mycena</taxon>
    </lineage>
</organism>